<evidence type="ECO:0000313" key="1">
    <source>
        <dbReference type="EMBL" id="CBN87048.1"/>
    </source>
</evidence>
<dbReference type="KEGG" id="nla:NLA_8140"/>
<proteinExistence type="predicted"/>
<reference evidence="1 2" key="1">
    <citation type="journal article" date="2010" name="BMC Genomics">
        <title>Independent evolution of the core and accessory gene sets in the genus Neisseria: insights gained from the genome of Neisseria lactamica isolate 020-06.</title>
        <authorList>
            <person name="Bennett J.S."/>
            <person name="Bentley S.D."/>
            <person name="Vernikos G.S."/>
            <person name="Quail M.A."/>
            <person name="Cherevach I."/>
            <person name="White B."/>
            <person name="Parkhill J."/>
            <person name="Maiden M.C."/>
        </authorList>
    </citation>
    <scope>NUCLEOTIDE SEQUENCE [LARGE SCALE GENOMIC DNA]</scope>
    <source>
        <strain evidence="1 2">020-06</strain>
    </source>
</reference>
<dbReference type="eggNOG" id="COG0582">
    <property type="taxonomic scope" value="Bacteria"/>
</dbReference>
<dbReference type="AlphaFoldDB" id="E4ZCG9"/>
<dbReference type="Proteomes" id="UP000008723">
    <property type="component" value="Chromosome"/>
</dbReference>
<gene>
    <name evidence="1" type="ordered locus">NLA_8140</name>
</gene>
<dbReference type="EMBL" id="FN995097">
    <property type="protein sequence ID" value="CBN87048.1"/>
    <property type="molecule type" value="Genomic_DNA"/>
</dbReference>
<accession>E4ZCG9</accession>
<sequence length="82" mass="9561">MNKGLYTPKDVGKMTFTFKNLRPNIRSFYSSEIFDNANITDGLLDEFLGIADYLNPKNPFKNEGIRKRNYLMFMLLRKLGTC</sequence>
<evidence type="ECO:0000313" key="2">
    <source>
        <dbReference type="Proteomes" id="UP000008723"/>
    </source>
</evidence>
<dbReference type="HOGENOM" id="CLU_2554754_0_0_4"/>
<name>E4ZCG9_NEIL0</name>
<protein>
    <submittedName>
        <fullName evidence="1">Uncharacterized protein</fullName>
    </submittedName>
</protein>
<organism evidence="1 2">
    <name type="scientific">Neisseria lactamica (strain 020-06)</name>
    <dbReference type="NCBI Taxonomy" id="489653"/>
    <lineage>
        <taxon>Bacteria</taxon>
        <taxon>Pseudomonadati</taxon>
        <taxon>Pseudomonadota</taxon>
        <taxon>Betaproteobacteria</taxon>
        <taxon>Neisseriales</taxon>
        <taxon>Neisseriaceae</taxon>
        <taxon>Neisseria</taxon>
    </lineage>
</organism>